<dbReference type="Gene3D" id="3.40.50.150">
    <property type="entry name" value="Vaccinia Virus protein VP39"/>
    <property type="match status" value="1"/>
</dbReference>
<keyword evidence="1 2" id="KW-0808">Transferase</keyword>
<feature type="binding site" evidence="1">
    <location>
        <begin position="144"/>
        <end position="145"/>
    </location>
    <ligand>
        <name>S-adenosyl-L-methionine</name>
        <dbReference type="ChEBI" id="CHEBI:59789"/>
    </ligand>
</feature>
<dbReference type="AlphaFoldDB" id="A0A1H9FGH5"/>
<dbReference type="GO" id="GO:0070475">
    <property type="term" value="P:rRNA base methylation"/>
    <property type="evidence" value="ECO:0007669"/>
    <property type="project" value="UniProtKB-UniRule"/>
</dbReference>
<reference evidence="2 3" key="1">
    <citation type="submission" date="2016-10" db="EMBL/GenBank/DDBJ databases">
        <authorList>
            <person name="de Groot N.N."/>
        </authorList>
    </citation>
    <scope>NUCLEOTIDE SEQUENCE [LARGE SCALE GENOMIC DNA]</scope>
    <source>
        <strain evidence="2 3">B7-7</strain>
    </source>
</reference>
<dbReference type="Proteomes" id="UP000199496">
    <property type="component" value="Unassembled WGS sequence"/>
</dbReference>
<comment type="catalytic activity">
    <reaction evidence="1">
        <text>adenosine(2030) in 23S rRNA + S-adenosyl-L-methionine = N(6)-methyladenosine(2030) in 23S rRNA + S-adenosyl-L-homocysteine + H(+)</text>
        <dbReference type="Rhea" id="RHEA:43736"/>
        <dbReference type="Rhea" id="RHEA-COMP:10668"/>
        <dbReference type="Rhea" id="RHEA-COMP:10669"/>
        <dbReference type="ChEBI" id="CHEBI:15378"/>
        <dbReference type="ChEBI" id="CHEBI:57856"/>
        <dbReference type="ChEBI" id="CHEBI:59789"/>
        <dbReference type="ChEBI" id="CHEBI:74411"/>
        <dbReference type="ChEBI" id="CHEBI:74449"/>
        <dbReference type="EC" id="2.1.1.266"/>
    </reaction>
</comment>
<feature type="binding site" evidence="1">
    <location>
        <position position="119"/>
    </location>
    <ligand>
        <name>S-adenosyl-L-methionine</name>
        <dbReference type="ChEBI" id="CHEBI:59789"/>
    </ligand>
</feature>
<dbReference type="HAMAP" id="MF_00934">
    <property type="entry name" value="23SrRNA_methyltr_J"/>
    <property type="match status" value="1"/>
</dbReference>
<evidence type="ECO:0000256" key="1">
    <source>
        <dbReference type="HAMAP-Rule" id="MF_00934"/>
    </source>
</evidence>
<dbReference type="Pfam" id="PF04378">
    <property type="entry name" value="RsmJ"/>
    <property type="match status" value="1"/>
</dbReference>
<dbReference type="PANTHER" id="PTHR37426">
    <property type="entry name" value="RIBOSOMAL RNA LARGE SUBUNIT METHYLTRANSFERASE J"/>
    <property type="match status" value="1"/>
</dbReference>
<feature type="active site" description="Proton acceptor" evidence="1">
    <location>
        <position position="165"/>
    </location>
</feature>
<feature type="binding site" evidence="1">
    <location>
        <position position="19"/>
    </location>
    <ligand>
        <name>S-adenosyl-L-methionine</name>
        <dbReference type="ChEBI" id="CHEBI:59789"/>
    </ligand>
</feature>
<gene>
    <name evidence="1" type="primary">rlmJ</name>
    <name evidence="2" type="ORF">SAMN05421693_12635</name>
</gene>
<dbReference type="EMBL" id="FOFO01000026">
    <property type="protein sequence ID" value="SEQ36992.1"/>
    <property type="molecule type" value="Genomic_DNA"/>
</dbReference>
<organism evidence="2 3">
    <name type="scientific">Ectothiorhodospira magna</name>
    <dbReference type="NCBI Taxonomy" id="867345"/>
    <lineage>
        <taxon>Bacteria</taxon>
        <taxon>Pseudomonadati</taxon>
        <taxon>Pseudomonadota</taxon>
        <taxon>Gammaproteobacteria</taxon>
        <taxon>Chromatiales</taxon>
        <taxon>Ectothiorhodospiraceae</taxon>
        <taxon>Ectothiorhodospira</taxon>
    </lineage>
</organism>
<dbReference type="PANTHER" id="PTHR37426:SF1">
    <property type="entry name" value="RIBOSOMAL RNA LARGE SUBUNIT METHYLTRANSFERASE J"/>
    <property type="match status" value="1"/>
</dbReference>
<accession>A0A1H9FGH5</accession>
<dbReference type="STRING" id="867345.SAMN05421693_12635"/>
<dbReference type="SUPFAM" id="SSF53335">
    <property type="entry name" value="S-adenosyl-L-methionine-dependent methyltransferases"/>
    <property type="match status" value="1"/>
</dbReference>
<comment type="similarity">
    <text evidence="1">Belongs to the RlmJ family.</text>
</comment>
<feature type="binding site" evidence="1">
    <location>
        <position position="165"/>
    </location>
    <ligand>
        <name>S-adenosyl-L-methionine</name>
        <dbReference type="ChEBI" id="CHEBI:59789"/>
    </ligand>
</feature>
<dbReference type="GO" id="GO:0005829">
    <property type="term" value="C:cytosol"/>
    <property type="evidence" value="ECO:0007669"/>
    <property type="project" value="TreeGrafter"/>
</dbReference>
<dbReference type="InterPro" id="IPR007473">
    <property type="entry name" value="RlmJ"/>
</dbReference>
<feature type="binding site" evidence="1">
    <location>
        <position position="42"/>
    </location>
    <ligand>
        <name>S-adenosyl-L-methionine</name>
        <dbReference type="ChEBI" id="CHEBI:59789"/>
    </ligand>
</feature>
<comment type="subunit">
    <text evidence="1">Monomer.</text>
</comment>
<dbReference type="EC" id="2.1.1.266" evidence="1"/>
<dbReference type="InterPro" id="IPR029063">
    <property type="entry name" value="SAM-dependent_MTases_sf"/>
</dbReference>
<feature type="binding site" evidence="1">
    <location>
        <position position="101"/>
    </location>
    <ligand>
        <name>S-adenosyl-L-methionine</name>
        <dbReference type="ChEBI" id="CHEBI:59789"/>
    </ligand>
</feature>
<dbReference type="GO" id="GO:0036307">
    <property type="term" value="F:23S rRNA (adenine(2030)-N(6))-methyltransferase activity"/>
    <property type="evidence" value="ECO:0007669"/>
    <property type="project" value="UniProtKB-UniRule"/>
</dbReference>
<name>A0A1H9FGH5_9GAMM</name>
<keyword evidence="1 2" id="KW-0489">Methyltransferase</keyword>
<dbReference type="GO" id="GO:0003723">
    <property type="term" value="F:RNA binding"/>
    <property type="evidence" value="ECO:0007669"/>
    <property type="project" value="UniProtKB-UniRule"/>
</dbReference>
<comment type="function">
    <text evidence="1">Specifically methylates the adenine in position 2030 of 23S rRNA.</text>
</comment>
<dbReference type="OrthoDB" id="9791274at2"/>
<feature type="site" description="Interaction with substrate rRNA" evidence="1">
    <location>
        <position position="4"/>
    </location>
</feature>
<protein>
    <recommendedName>
        <fullName evidence="1">Ribosomal RNA large subunit methyltransferase J</fullName>
        <ecNumber evidence="1">2.1.1.266</ecNumber>
    </recommendedName>
    <alternativeName>
        <fullName evidence="1">23S rRNA (adenine(2030)-N6)-methyltransferase</fullName>
    </alternativeName>
    <alternativeName>
        <fullName evidence="1">23S rRNA m6A2030 methyltransferase</fullName>
    </alternativeName>
</protein>
<dbReference type="RefSeq" id="WP_090208679.1">
    <property type="nucleotide sequence ID" value="NZ_FOFO01000026.1"/>
</dbReference>
<keyword evidence="1" id="KW-0949">S-adenosyl-L-methionine</keyword>
<evidence type="ECO:0000313" key="2">
    <source>
        <dbReference type="EMBL" id="SEQ36992.1"/>
    </source>
</evidence>
<proteinExistence type="inferred from homology"/>
<evidence type="ECO:0000313" key="3">
    <source>
        <dbReference type="Proteomes" id="UP000199496"/>
    </source>
</evidence>
<keyword evidence="1" id="KW-0694">RNA-binding</keyword>
<keyword evidence="1" id="KW-0698">rRNA processing</keyword>
<keyword evidence="3" id="KW-1185">Reference proteome</keyword>
<sequence length="284" mass="31272">MLSYRHGFHAGNFADVHKHVLLACVLAALTRKDKPLVVVDTHAGAGLYDLHDPQALKTAEYRDGVMRVWSAPHPPKALSPYLEMIRTLNAADGALSLYPGSPTVSRMLTRDQDRLIFNELHPADHGVLRANVSGDPRVAVHQRDARELPKALLPPAIRRGLVLVDPPYERDREYRETLDLILEAHGRWPTAVMMIWYPILSAGRHRGLVQGLARGGVKALLVSELCIAPPQTPMGLNGSGMAIINTPWQLDRTLADVQPWLHACLDPQGQGASTLEWQVPPQAG</sequence>